<feature type="domain" description="Response regulatory" evidence="3">
    <location>
        <begin position="4"/>
        <end position="120"/>
    </location>
</feature>
<evidence type="ECO:0000259" key="3">
    <source>
        <dbReference type="PROSITE" id="PS50110"/>
    </source>
</evidence>
<dbReference type="GO" id="GO:0000160">
    <property type="term" value="P:phosphorelay signal transduction system"/>
    <property type="evidence" value="ECO:0007669"/>
    <property type="project" value="InterPro"/>
</dbReference>
<evidence type="ECO:0000313" key="4">
    <source>
        <dbReference type="EMBL" id="QGY46785.1"/>
    </source>
</evidence>
<feature type="modified residue" description="4-aspartylphosphate" evidence="2">
    <location>
        <position position="52"/>
    </location>
</feature>
<reference evidence="4 5" key="1">
    <citation type="submission" date="2019-11" db="EMBL/GenBank/DDBJ databases">
        <authorList>
            <person name="Zheng R.K."/>
            <person name="Sun C.M."/>
        </authorList>
    </citation>
    <scope>NUCLEOTIDE SEQUENCE [LARGE SCALE GENOMIC DNA]</scope>
    <source>
        <strain evidence="4 5">WC007</strain>
    </source>
</reference>
<dbReference type="AlphaFoldDB" id="A0A6I6JUJ1"/>
<name>A0A6I6JUJ1_9BACT</name>
<dbReference type="Pfam" id="PF00072">
    <property type="entry name" value="Response_reg"/>
    <property type="match status" value="1"/>
</dbReference>
<dbReference type="PANTHER" id="PTHR44591:SF19">
    <property type="entry name" value="TWO-COMPONENT RESPONSE REGULATOR-RELATED"/>
    <property type="match status" value="1"/>
</dbReference>
<dbReference type="InterPro" id="IPR011006">
    <property type="entry name" value="CheY-like_superfamily"/>
</dbReference>
<dbReference type="RefSeq" id="WP_158870020.1">
    <property type="nucleotide sequence ID" value="NZ_CP046401.1"/>
</dbReference>
<evidence type="ECO:0000256" key="2">
    <source>
        <dbReference type="PROSITE-ProRule" id="PRU00169"/>
    </source>
</evidence>
<proteinExistence type="predicted"/>
<evidence type="ECO:0000313" key="5">
    <source>
        <dbReference type="Proteomes" id="UP000428260"/>
    </source>
</evidence>
<dbReference type="EMBL" id="CP046401">
    <property type="protein sequence ID" value="QGY46785.1"/>
    <property type="molecule type" value="Genomic_DNA"/>
</dbReference>
<sequence length="123" mass="14501">MKFKILYVDDERSNLRIFKDSFRRDYEIFVAESGFEALKLLKNHMVDLVITDQRMPGMTGVELLKEITEKYDDIPPSRVILSGYAEDDDIKRAFAEFRLSKFIPKPWNYEELKNIISSSIQND</sequence>
<accession>A0A6I6JUJ1</accession>
<keyword evidence="5" id="KW-1185">Reference proteome</keyword>
<dbReference type="SUPFAM" id="SSF52172">
    <property type="entry name" value="CheY-like"/>
    <property type="match status" value="1"/>
</dbReference>
<dbReference type="InterPro" id="IPR050595">
    <property type="entry name" value="Bact_response_regulator"/>
</dbReference>
<dbReference type="SMART" id="SM00448">
    <property type="entry name" value="REC"/>
    <property type="match status" value="1"/>
</dbReference>
<evidence type="ECO:0000256" key="1">
    <source>
        <dbReference type="ARBA" id="ARBA00022553"/>
    </source>
</evidence>
<dbReference type="Proteomes" id="UP000428260">
    <property type="component" value="Chromosome"/>
</dbReference>
<dbReference type="PROSITE" id="PS50110">
    <property type="entry name" value="RESPONSE_REGULATORY"/>
    <property type="match status" value="1"/>
</dbReference>
<keyword evidence="1 2" id="KW-0597">Phosphoprotein</keyword>
<protein>
    <submittedName>
        <fullName evidence="4">Response regulator</fullName>
    </submittedName>
</protein>
<dbReference type="PANTHER" id="PTHR44591">
    <property type="entry name" value="STRESS RESPONSE REGULATOR PROTEIN 1"/>
    <property type="match status" value="1"/>
</dbReference>
<dbReference type="KEGG" id="mcos:GM418_24940"/>
<organism evidence="4 5">
    <name type="scientific">Maribellus comscasis</name>
    <dbReference type="NCBI Taxonomy" id="2681766"/>
    <lineage>
        <taxon>Bacteria</taxon>
        <taxon>Pseudomonadati</taxon>
        <taxon>Bacteroidota</taxon>
        <taxon>Bacteroidia</taxon>
        <taxon>Marinilabiliales</taxon>
        <taxon>Prolixibacteraceae</taxon>
        <taxon>Maribellus</taxon>
    </lineage>
</organism>
<dbReference type="InterPro" id="IPR001789">
    <property type="entry name" value="Sig_transdc_resp-reg_receiver"/>
</dbReference>
<gene>
    <name evidence="4" type="ORF">GM418_24940</name>
</gene>
<dbReference type="Gene3D" id="3.40.50.2300">
    <property type="match status" value="1"/>
</dbReference>
<dbReference type="CDD" id="cd17569">
    <property type="entry name" value="REC_HupR-like"/>
    <property type="match status" value="1"/>
</dbReference>